<keyword evidence="3" id="KW-0238">DNA-binding</keyword>
<dbReference type="EMBL" id="ASSY01000008">
    <property type="protein sequence ID" value="EOS51011.1"/>
    <property type="molecule type" value="Genomic_DNA"/>
</dbReference>
<dbReference type="InterPro" id="IPR036388">
    <property type="entry name" value="WH-like_DNA-bd_sf"/>
</dbReference>
<accession>R9KXR1</accession>
<dbReference type="Gene3D" id="1.10.10.10">
    <property type="entry name" value="Winged helix-like DNA-binding domain superfamily/Winged helix DNA-binding domain"/>
    <property type="match status" value="1"/>
</dbReference>
<dbReference type="InterPro" id="IPR000847">
    <property type="entry name" value="LysR_HTH_N"/>
</dbReference>
<name>R9KXR1_9ACTN</name>
<dbReference type="Pfam" id="PF00126">
    <property type="entry name" value="HTH_1"/>
    <property type="match status" value="1"/>
</dbReference>
<dbReference type="InterPro" id="IPR036390">
    <property type="entry name" value="WH_DNA-bd_sf"/>
</dbReference>
<evidence type="ECO:0000256" key="3">
    <source>
        <dbReference type="ARBA" id="ARBA00023125"/>
    </source>
</evidence>
<evidence type="ECO:0000256" key="2">
    <source>
        <dbReference type="ARBA" id="ARBA00023015"/>
    </source>
</evidence>
<comment type="similarity">
    <text evidence="1">Belongs to the LysR transcriptional regulatory family.</text>
</comment>
<dbReference type="GO" id="GO:0003700">
    <property type="term" value="F:DNA-binding transcription factor activity"/>
    <property type="evidence" value="ECO:0007669"/>
    <property type="project" value="InterPro"/>
</dbReference>
<comment type="caution">
    <text evidence="6">The sequence shown here is derived from an EMBL/GenBank/DDBJ whole genome shotgun (WGS) entry which is preliminary data.</text>
</comment>
<organism evidence="6 7">
    <name type="scientific">Adlercreutzia caecimuris B7</name>
    <dbReference type="NCBI Taxonomy" id="1235794"/>
    <lineage>
        <taxon>Bacteria</taxon>
        <taxon>Bacillati</taxon>
        <taxon>Actinomycetota</taxon>
        <taxon>Coriobacteriia</taxon>
        <taxon>Eggerthellales</taxon>
        <taxon>Eggerthellaceae</taxon>
        <taxon>Adlercreutzia</taxon>
    </lineage>
</organism>
<dbReference type="SUPFAM" id="SSF46785">
    <property type="entry name" value="Winged helix' DNA-binding domain"/>
    <property type="match status" value="1"/>
</dbReference>
<feature type="domain" description="HTH lysR-type" evidence="5">
    <location>
        <begin position="1"/>
        <end position="58"/>
    </location>
</feature>
<dbReference type="eggNOG" id="COG0583">
    <property type="taxonomic scope" value="Bacteria"/>
</dbReference>
<dbReference type="AlphaFoldDB" id="R9KXR1"/>
<evidence type="ECO:0000256" key="4">
    <source>
        <dbReference type="ARBA" id="ARBA00023163"/>
    </source>
</evidence>
<evidence type="ECO:0000256" key="1">
    <source>
        <dbReference type="ARBA" id="ARBA00009437"/>
    </source>
</evidence>
<dbReference type="PRINTS" id="PR00039">
    <property type="entry name" value="HTHLYSR"/>
</dbReference>
<dbReference type="RefSeq" id="WP_016309631.1">
    <property type="nucleotide sequence ID" value="NZ_KE159646.1"/>
</dbReference>
<evidence type="ECO:0000313" key="6">
    <source>
        <dbReference type="EMBL" id="EOS51011.1"/>
    </source>
</evidence>
<keyword evidence="4" id="KW-0804">Transcription</keyword>
<dbReference type="GeneID" id="82190925"/>
<dbReference type="PROSITE" id="PS50931">
    <property type="entry name" value="HTH_LYSR"/>
    <property type="match status" value="1"/>
</dbReference>
<dbReference type="HOGENOM" id="CLU_039613_6_1_11"/>
<dbReference type="CDD" id="cd05466">
    <property type="entry name" value="PBP2_LTTR_substrate"/>
    <property type="match status" value="1"/>
</dbReference>
<keyword evidence="2" id="KW-0805">Transcription regulation</keyword>
<dbReference type="FunFam" id="1.10.10.10:FF:000001">
    <property type="entry name" value="LysR family transcriptional regulator"/>
    <property type="match status" value="1"/>
</dbReference>
<sequence length="302" mass="33202">MDIKCLRTFQAVVACGTYAKAADQLGYTQSTVTVHIKQLERDLGLPLFERIGRRMVLTQKGAEALAQAAEIIAAADRLAALGAEETALRGTLRVDLAETLLCYALDEVIAAFRERAPGVTLRLRDRTCAQVSENLRDGSCDLGLTYAFDWQPEDFSIEEVGQIRTTLVAAPGVSLPDFQSAGQRAELPFIIDEPDNVFRIALEQTLDARGVILAETMELWSSQAIKRLVAMAMGFSVFPRFAVADELARGTFVEIPDPFGKRTFPVYLGHRKTHWLTPAARLFCDLVREHLASDNEKAAASG</sequence>
<keyword evidence="7" id="KW-1185">Reference proteome</keyword>
<dbReference type="Pfam" id="PF03466">
    <property type="entry name" value="LysR_substrate"/>
    <property type="match status" value="1"/>
</dbReference>
<dbReference type="Proteomes" id="UP000014204">
    <property type="component" value="Unassembled WGS sequence"/>
</dbReference>
<evidence type="ECO:0000313" key="7">
    <source>
        <dbReference type="Proteomes" id="UP000014204"/>
    </source>
</evidence>
<dbReference type="Gene3D" id="3.40.190.290">
    <property type="match status" value="1"/>
</dbReference>
<proteinExistence type="inferred from homology"/>
<gene>
    <name evidence="6" type="ORF">C811_01429</name>
</gene>
<dbReference type="PANTHER" id="PTHR30126:SF5">
    <property type="entry name" value="HTH-TYPE TRANSCRIPTIONAL ACTIVATOR CMPR"/>
    <property type="match status" value="1"/>
</dbReference>
<reference evidence="6 7" key="1">
    <citation type="submission" date="2013-04" db="EMBL/GenBank/DDBJ databases">
        <title>The Genome Sequence of Enterorhabdus caecimuris B7.</title>
        <authorList>
            <consortium name="The Broad Institute Genomics Platform"/>
            <consortium name="The Broad Institute Genome Sequencing Center for Infectious Disease"/>
            <person name="Earl A."/>
            <person name="Xavier R."/>
            <person name="Elson C."/>
            <person name="Duck W."/>
            <person name="Walker B."/>
            <person name="Young S."/>
            <person name="Zeng Q."/>
            <person name="Gargeya S."/>
            <person name="Fitzgerald M."/>
            <person name="Haas B."/>
            <person name="Abouelleil A."/>
            <person name="Allen A.W."/>
            <person name="Alvarado L."/>
            <person name="Arachchi H.M."/>
            <person name="Berlin A.M."/>
            <person name="Chapman S.B."/>
            <person name="Gainer-Dewar J."/>
            <person name="Goldberg J."/>
            <person name="Griggs A."/>
            <person name="Gujja S."/>
            <person name="Hansen M."/>
            <person name="Howarth C."/>
            <person name="Imamovic A."/>
            <person name="Ireland A."/>
            <person name="Larimer J."/>
            <person name="McCowan C."/>
            <person name="Murphy C."/>
            <person name="Pearson M."/>
            <person name="Poon T.W."/>
            <person name="Priest M."/>
            <person name="Roberts A."/>
            <person name="Saif S."/>
            <person name="Shea T."/>
            <person name="Sisk P."/>
            <person name="Sykes S."/>
            <person name="Wortman J."/>
            <person name="Nusbaum C."/>
            <person name="Birren B."/>
        </authorList>
    </citation>
    <scope>NUCLEOTIDE SEQUENCE [LARGE SCALE GENOMIC DNA]</scope>
    <source>
        <strain evidence="6 7">B7</strain>
    </source>
</reference>
<dbReference type="STRING" id="1235794.C811_01429"/>
<dbReference type="SUPFAM" id="SSF53850">
    <property type="entry name" value="Periplasmic binding protein-like II"/>
    <property type="match status" value="1"/>
</dbReference>
<dbReference type="InterPro" id="IPR005119">
    <property type="entry name" value="LysR_subst-bd"/>
</dbReference>
<dbReference type="PANTHER" id="PTHR30126">
    <property type="entry name" value="HTH-TYPE TRANSCRIPTIONAL REGULATOR"/>
    <property type="match status" value="1"/>
</dbReference>
<protein>
    <recommendedName>
        <fullName evidence="5">HTH lysR-type domain-containing protein</fullName>
    </recommendedName>
</protein>
<dbReference type="PATRIC" id="fig|1235794.3.peg.1413"/>
<evidence type="ECO:0000259" key="5">
    <source>
        <dbReference type="PROSITE" id="PS50931"/>
    </source>
</evidence>
<dbReference type="GO" id="GO:0000976">
    <property type="term" value="F:transcription cis-regulatory region binding"/>
    <property type="evidence" value="ECO:0007669"/>
    <property type="project" value="TreeGrafter"/>
</dbReference>